<dbReference type="EMBL" id="CP031194">
    <property type="protein sequence ID" value="AXG81065.1"/>
    <property type="molecule type" value="Genomic_DNA"/>
</dbReference>
<keyword evidence="4" id="KW-1185">Reference proteome</keyword>
<sequence>MKRWGIVLTALGLAVTAGGVAPTVAAAAPSAAVACEAGWGSLDKALATHSEEPLTNVRTGRHDCYDRMVFDVPGMTTANPAGHRVGYVDKITHVSETPIPVSGGAILAIRIATPVFLPGTTTPAYPVSALAAPLPGVNLTGYETFRDARYAGYYHGETTVGLGVRARLPFRVLTLPDRVVVDVAHTW</sequence>
<organism evidence="3 4">
    <name type="scientific">Streptomyces paludis</name>
    <dbReference type="NCBI Taxonomy" id="2282738"/>
    <lineage>
        <taxon>Bacteria</taxon>
        <taxon>Bacillati</taxon>
        <taxon>Actinomycetota</taxon>
        <taxon>Actinomycetes</taxon>
        <taxon>Kitasatosporales</taxon>
        <taxon>Streptomycetaceae</taxon>
        <taxon>Streptomyces</taxon>
    </lineage>
</organism>
<name>A0A345HWJ1_9ACTN</name>
<dbReference type="AlphaFoldDB" id="A0A345HWJ1"/>
<feature type="signal peptide" evidence="1">
    <location>
        <begin position="1"/>
        <end position="27"/>
    </location>
</feature>
<feature type="chain" id="PRO_5017021720" description="AMIN-like domain-containing protein" evidence="1">
    <location>
        <begin position="28"/>
        <end position="187"/>
    </location>
</feature>
<proteinExistence type="predicted"/>
<evidence type="ECO:0000313" key="4">
    <source>
        <dbReference type="Proteomes" id="UP000253868"/>
    </source>
</evidence>
<dbReference type="KEGG" id="spad:DVK44_29070"/>
<dbReference type="OrthoDB" id="3393679at2"/>
<gene>
    <name evidence="3" type="ORF">DVK44_29070</name>
</gene>
<keyword evidence="1" id="KW-0732">Signal</keyword>
<dbReference type="RefSeq" id="WP_114663606.1">
    <property type="nucleotide sequence ID" value="NZ_CP031194.1"/>
</dbReference>
<protein>
    <recommendedName>
        <fullName evidence="2">AMIN-like domain-containing protein</fullName>
    </recommendedName>
</protein>
<evidence type="ECO:0000256" key="1">
    <source>
        <dbReference type="SAM" id="SignalP"/>
    </source>
</evidence>
<dbReference type="PROSITE" id="PS51257">
    <property type="entry name" value="PROKAR_LIPOPROTEIN"/>
    <property type="match status" value="1"/>
</dbReference>
<reference evidence="4" key="1">
    <citation type="submission" date="2018-07" db="EMBL/GenBank/DDBJ databases">
        <authorList>
            <person name="Zhao J."/>
        </authorList>
    </citation>
    <scope>NUCLEOTIDE SEQUENCE [LARGE SCALE GENOMIC DNA]</scope>
    <source>
        <strain evidence="4">GSSD-12</strain>
    </source>
</reference>
<dbReference type="Proteomes" id="UP000253868">
    <property type="component" value="Chromosome"/>
</dbReference>
<dbReference type="InterPro" id="IPR056303">
    <property type="entry name" value="AMIN-like"/>
</dbReference>
<feature type="domain" description="AMIN-like" evidence="2">
    <location>
        <begin position="53"/>
        <end position="185"/>
    </location>
</feature>
<dbReference type="Pfam" id="PF24837">
    <property type="entry name" value="AMIN-like"/>
    <property type="match status" value="1"/>
</dbReference>
<evidence type="ECO:0000259" key="2">
    <source>
        <dbReference type="Pfam" id="PF24837"/>
    </source>
</evidence>
<evidence type="ECO:0000313" key="3">
    <source>
        <dbReference type="EMBL" id="AXG81065.1"/>
    </source>
</evidence>
<accession>A0A345HWJ1</accession>